<dbReference type="Proteomes" id="UP000665944">
    <property type="component" value="Unassembled WGS sequence"/>
</dbReference>
<evidence type="ECO:0000256" key="1">
    <source>
        <dbReference type="ARBA" id="ARBA00010982"/>
    </source>
</evidence>
<dbReference type="InterPro" id="IPR050215">
    <property type="entry name" value="Thiolase-like_sf_Thiolase"/>
</dbReference>
<evidence type="ECO:0000313" key="12">
    <source>
        <dbReference type="Proteomes" id="UP000665944"/>
    </source>
</evidence>
<protein>
    <recommendedName>
        <fullName evidence="4">Putative acetyl-CoA C-acetyltransferase VraB</fullName>
    </recommendedName>
</protein>
<proteinExistence type="inferred from homology"/>
<dbReference type="SUPFAM" id="SSF53901">
    <property type="entry name" value="Thiolase-like"/>
    <property type="match status" value="2"/>
</dbReference>
<evidence type="ECO:0000256" key="5">
    <source>
        <dbReference type="RuleBase" id="RU003557"/>
    </source>
</evidence>
<dbReference type="Gene3D" id="3.40.47.10">
    <property type="match status" value="2"/>
</dbReference>
<evidence type="ECO:0000313" key="10">
    <source>
        <dbReference type="EMBL" id="QKQ29053.1"/>
    </source>
</evidence>
<gene>
    <name evidence="8" type="ORF">AZE34_03835</name>
    <name evidence="10" type="ORF">FOB69_06850</name>
    <name evidence="9" type="ORF">J7T32_004100</name>
</gene>
<feature type="domain" description="Thiolase N-terminal" evidence="6">
    <location>
        <begin position="5"/>
        <end position="251"/>
    </location>
</feature>
<dbReference type="PROSITE" id="PS00737">
    <property type="entry name" value="THIOLASE_2"/>
    <property type="match status" value="1"/>
</dbReference>
<dbReference type="PANTHER" id="PTHR43853">
    <property type="entry name" value="3-KETOACYL-COA THIOLASE, PEROXISOMAL"/>
    <property type="match status" value="1"/>
</dbReference>
<dbReference type="Proteomes" id="UP000509636">
    <property type="component" value="Chromosome"/>
</dbReference>
<keyword evidence="3 5" id="KW-0012">Acyltransferase</keyword>
<dbReference type="Pfam" id="PF00108">
    <property type="entry name" value="Thiolase_N"/>
    <property type="match status" value="1"/>
</dbReference>
<dbReference type="EMBL" id="CP054550">
    <property type="protein sequence ID" value="QKQ29053.1"/>
    <property type="molecule type" value="Genomic_DNA"/>
</dbReference>
<dbReference type="InterPro" id="IPR020613">
    <property type="entry name" value="Thiolase_CS"/>
</dbReference>
<evidence type="ECO:0000313" key="8">
    <source>
        <dbReference type="EMBL" id="AVI05936.1"/>
    </source>
</evidence>
<dbReference type="InterPro" id="IPR002155">
    <property type="entry name" value="Thiolase"/>
</dbReference>
<dbReference type="GO" id="GO:0006635">
    <property type="term" value="P:fatty acid beta-oxidation"/>
    <property type="evidence" value="ECO:0007669"/>
    <property type="project" value="TreeGrafter"/>
</dbReference>
<comment type="similarity">
    <text evidence="1 5">Belongs to the thiolase-like superfamily. Thiolase family.</text>
</comment>
<dbReference type="GO" id="GO:0010124">
    <property type="term" value="P:phenylacetate catabolic process"/>
    <property type="evidence" value="ECO:0007669"/>
    <property type="project" value="TreeGrafter"/>
</dbReference>
<dbReference type="GO" id="GO:0005737">
    <property type="term" value="C:cytoplasm"/>
    <property type="evidence" value="ECO:0007669"/>
    <property type="project" value="UniProtKB-ARBA"/>
</dbReference>
<organism evidence="8">
    <name type="scientific">Staphylococcus hominis</name>
    <dbReference type="NCBI Taxonomy" id="1290"/>
    <lineage>
        <taxon>Bacteria</taxon>
        <taxon>Bacillati</taxon>
        <taxon>Bacillota</taxon>
        <taxon>Bacilli</taxon>
        <taxon>Bacillales</taxon>
        <taxon>Staphylococcaceae</taxon>
        <taxon>Staphylococcus</taxon>
    </lineage>
</organism>
<dbReference type="GO" id="GO:0003988">
    <property type="term" value="F:acetyl-CoA C-acyltransferase activity"/>
    <property type="evidence" value="ECO:0007669"/>
    <property type="project" value="TreeGrafter"/>
</dbReference>
<reference evidence="9 12" key="3">
    <citation type="submission" date="2022-06" db="EMBL/GenBank/DDBJ databases">
        <title>Staphylococcus hominis ShoR14 genome sequence.</title>
        <authorList>
            <person name="Yeo C.C."/>
            <person name="Chew C.H."/>
            <person name="Che Hamzah A.M."/>
            <person name="Al-Trad E.I."/>
        </authorList>
    </citation>
    <scope>NUCLEOTIDE SEQUENCE [LARGE SCALE GENOMIC DNA]</scope>
    <source>
        <strain evidence="9 12">ShoR14</strain>
    </source>
</reference>
<dbReference type="AlphaFoldDB" id="A0A3S7GXX8"/>
<dbReference type="InterPro" id="IPR020616">
    <property type="entry name" value="Thiolase_N"/>
</dbReference>
<name>A0A3S7GXX8_STAHO</name>
<sequence>MNQPVIVWAKRTPFGKYGGELKHLEPETLLMPLFEEMNSIFPKIIPDIDDVVIGNIVGNGGNIARKALLEAGLAESIPGVTMDRQCGSGLESIIYACRMVQAGAGHIYIAGGVESTSRAPWKIKRPQSVYDTQLPEFYERASFAPKGQDPSMIEAAENVAQYYHITRKQQDAFAIRSHHLTHQYYKNGSISNEIVSLNIKGHLFDKDESIKPTLTEQRLNRLRPLLANGTVTVGNSCMKNDGAALALVMNQETALQYGISEGMMFTDAVTIGVNPKRLGIGPVPAVTKLLKKQNLKISDIDAIELNEAFSSQVLASIQELKLNINQVNQWGGAIASGHPYSASGVALITRLLNMTHWKRGVATMGIGGGMGNAILFERWSL</sequence>
<evidence type="ECO:0000313" key="9">
    <source>
        <dbReference type="EMBL" id="MCM5671950.1"/>
    </source>
</evidence>
<dbReference type="EMBL" id="CP014567">
    <property type="protein sequence ID" value="AVI05936.1"/>
    <property type="molecule type" value="Genomic_DNA"/>
</dbReference>
<evidence type="ECO:0000259" key="7">
    <source>
        <dbReference type="Pfam" id="PF02803"/>
    </source>
</evidence>
<feature type="domain" description="Thiolase C-terminal" evidence="7">
    <location>
        <begin position="267"/>
        <end position="378"/>
    </location>
</feature>
<dbReference type="InterPro" id="IPR020617">
    <property type="entry name" value="Thiolase_C"/>
</dbReference>
<evidence type="ECO:0000259" key="6">
    <source>
        <dbReference type="Pfam" id="PF00108"/>
    </source>
</evidence>
<keyword evidence="12" id="KW-1185">Reference proteome</keyword>
<dbReference type="PIRSF" id="PIRSF000429">
    <property type="entry name" value="Ac-CoA_Ac_transf"/>
    <property type="match status" value="1"/>
</dbReference>
<dbReference type="InterPro" id="IPR016039">
    <property type="entry name" value="Thiolase-like"/>
</dbReference>
<reference evidence="10 11" key="2">
    <citation type="submission" date="2019-09" db="EMBL/GenBank/DDBJ databases">
        <title>FDA dAtabase for Regulatory Grade micrObial Sequences (FDA-ARGOS): Supporting development and validation of Infectious Disease Dx tests.</title>
        <authorList>
            <person name="Sciortino C."/>
            <person name="Tallon L."/>
            <person name="Sadzewicz L."/>
            <person name="Vavikolanu K."/>
            <person name="Mehta A."/>
            <person name="Aluvathingal J."/>
            <person name="Nadendla S."/>
            <person name="Nandy P."/>
            <person name="Geyer C."/>
            <person name="Yan Y."/>
            <person name="Sichtig H."/>
        </authorList>
    </citation>
    <scope>NUCLEOTIDE SEQUENCE [LARGE SCALE GENOMIC DNA]</scope>
    <source>
        <strain evidence="10 11">FDAARGOS_661</strain>
    </source>
</reference>
<evidence type="ECO:0000313" key="11">
    <source>
        <dbReference type="Proteomes" id="UP000509636"/>
    </source>
</evidence>
<dbReference type="PANTHER" id="PTHR43853:SF3">
    <property type="entry name" value="ACETYL-COA C-ACETYLTRANSFERASE YHFS-RELATED"/>
    <property type="match status" value="1"/>
</dbReference>
<dbReference type="RefSeq" id="WP_017176055.1">
    <property type="nucleotide sequence ID" value="NZ_CP014567.1"/>
</dbReference>
<keyword evidence="2 5" id="KW-0808">Transferase</keyword>
<reference evidence="8" key="1">
    <citation type="submission" date="2016-02" db="EMBL/GenBank/DDBJ databases">
        <title>Genomic sequence of a clinical Staphylococcus hominis isolate.</title>
        <authorList>
            <person name="McClure J.M."/>
            <person name="Zhang K."/>
        </authorList>
    </citation>
    <scope>NUCLEOTIDE SEQUENCE</scope>
    <source>
        <strain evidence="8">C34847</strain>
    </source>
</reference>
<dbReference type="CDD" id="cd00751">
    <property type="entry name" value="thiolase"/>
    <property type="match status" value="1"/>
</dbReference>
<dbReference type="Pfam" id="PF02803">
    <property type="entry name" value="Thiolase_C"/>
    <property type="match status" value="1"/>
</dbReference>
<dbReference type="EMBL" id="JAGHKT020000004">
    <property type="protein sequence ID" value="MCM5671950.1"/>
    <property type="molecule type" value="Genomic_DNA"/>
</dbReference>
<evidence type="ECO:0000256" key="3">
    <source>
        <dbReference type="ARBA" id="ARBA00023315"/>
    </source>
</evidence>
<evidence type="ECO:0000256" key="4">
    <source>
        <dbReference type="ARBA" id="ARBA00040726"/>
    </source>
</evidence>
<evidence type="ECO:0000256" key="2">
    <source>
        <dbReference type="ARBA" id="ARBA00022679"/>
    </source>
</evidence>
<accession>A0A3S7GXX8</accession>
<dbReference type="NCBIfam" id="TIGR01930">
    <property type="entry name" value="AcCoA-C-Actrans"/>
    <property type="match status" value="1"/>
</dbReference>